<dbReference type="SUPFAM" id="SSF144232">
    <property type="entry name" value="HIT/MYND zinc finger-like"/>
    <property type="match status" value="1"/>
</dbReference>
<accession>A0AAD2DRE7</accession>
<dbReference type="InterPro" id="IPR018200">
    <property type="entry name" value="USP_CS"/>
</dbReference>
<dbReference type="Proteomes" id="UP000834106">
    <property type="component" value="Chromosome 6"/>
</dbReference>
<dbReference type="InterPro" id="IPR050164">
    <property type="entry name" value="Peptidase_C19"/>
</dbReference>
<feature type="region of interest" description="Disordered" evidence="12">
    <location>
        <begin position="352"/>
        <end position="376"/>
    </location>
</feature>
<keyword evidence="5" id="KW-0479">Metal-binding</keyword>
<evidence type="ECO:0000256" key="9">
    <source>
        <dbReference type="ARBA" id="ARBA00022807"/>
    </source>
</evidence>
<dbReference type="GO" id="GO:0006508">
    <property type="term" value="P:proteolysis"/>
    <property type="evidence" value="ECO:0007669"/>
    <property type="project" value="UniProtKB-KW"/>
</dbReference>
<comment type="similarity">
    <text evidence="2">Belongs to the peptidase C19 family.</text>
</comment>
<dbReference type="AlphaFoldDB" id="A0AAD2DRE7"/>
<dbReference type="InterPro" id="IPR001394">
    <property type="entry name" value="Peptidase_C19_UCH"/>
</dbReference>
<feature type="domain" description="MYND-type" evidence="14">
    <location>
        <begin position="115"/>
        <end position="152"/>
    </location>
</feature>
<dbReference type="GO" id="GO:0004843">
    <property type="term" value="F:cysteine-type deubiquitinase activity"/>
    <property type="evidence" value="ECO:0007669"/>
    <property type="project" value="UniProtKB-EC"/>
</dbReference>
<evidence type="ECO:0000259" key="14">
    <source>
        <dbReference type="PROSITE" id="PS50865"/>
    </source>
</evidence>
<feature type="region of interest" description="Disordered" evidence="12">
    <location>
        <begin position="229"/>
        <end position="256"/>
    </location>
</feature>
<dbReference type="PROSITE" id="PS50235">
    <property type="entry name" value="USP_3"/>
    <property type="match status" value="1"/>
</dbReference>
<dbReference type="GO" id="GO:0008270">
    <property type="term" value="F:zinc ion binding"/>
    <property type="evidence" value="ECO:0007669"/>
    <property type="project" value="UniProtKB-KW"/>
</dbReference>
<dbReference type="GO" id="GO:0016579">
    <property type="term" value="P:protein deubiquitination"/>
    <property type="evidence" value="ECO:0007669"/>
    <property type="project" value="InterPro"/>
</dbReference>
<dbReference type="Pfam" id="PF00443">
    <property type="entry name" value="UCH"/>
    <property type="match status" value="1"/>
</dbReference>
<protein>
    <recommendedName>
        <fullName evidence="3">ubiquitinyl hydrolase 1</fullName>
        <ecNumber evidence="3">3.4.19.12</ecNumber>
    </recommendedName>
</protein>
<dbReference type="FunFam" id="3.90.70.10:FF:000026">
    <property type="entry name" value="Ubiquitin carboxyl-terminal hydrolase 15"/>
    <property type="match status" value="1"/>
</dbReference>
<keyword evidence="7" id="KW-0833">Ubl conjugation pathway</keyword>
<evidence type="ECO:0000256" key="10">
    <source>
        <dbReference type="ARBA" id="ARBA00022833"/>
    </source>
</evidence>
<evidence type="ECO:0000313" key="15">
    <source>
        <dbReference type="EMBL" id="CAI9763464.1"/>
    </source>
</evidence>
<proteinExistence type="inferred from homology"/>
<comment type="catalytic activity">
    <reaction evidence="1">
        <text>Thiol-dependent hydrolysis of ester, thioester, amide, peptide and isopeptide bonds formed by the C-terminal Gly of ubiquitin (a 76-residue protein attached to proteins as an intracellular targeting signal).</text>
        <dbReference type="EC" id="3.4.19.12"/>
    </reaction>
</comment>
<evidence type="ECO:0000256" key="1">
    <source>
        <dbReference type="ARBA" id="ARBA00000707"/>
    </source>
</evidence>
<dbReference type="InterPro" id="IPR002893">
    <property type="entry name" value="Znf_MYND"/>
</dbReference>
<dbReference type="GO" id="GO:0005829">
    <property type="term" value="C:cytosol"/>
    <property type="evidence" value="ECO:0007669"/>
    <property type="project" value="TreeGrafter"/>
</dbReference>
<name>A0AAD2DRE7_9LAMI</name>
<dbReference type="InterPro" id="IPR038765">
    <property type="entry name" value="Papain-like_cys_pep_sf"/>
</dbReference>
<evidence type="ECO:0000256" key="6">
    <source>
        <dbReference type="ARBA" id="ARBA00022771"/>
    </source>
</evidence>
<evidence type="ECO:0000256" key="5">
    <source>
        <dbReference type="ARBA" id="ARBA00022723"/>
    </source>
</evidence>
<feature type="region of interest" description="Disordered" evidence="12">
    <location>
        <begin position="764"/>
        <end position="801"/>
    </location>
</feature>
<dbReference type="Pfam" id="PF01753">
    <property type="entry name" value="zf-MYND"/>
    <property type="match status" value="1"/>
</dbReference>
<dbReference type="FunFam" id="6.10.140.2220:FF:000006">
    <property type="entry name" value="Ubiquitin carboxyl-terminal hydrolase 15"/>
    <property type="match status" value="1"/>
</dbReference>
<evidence type="ECO:0000256" key="7">
    <source>
        <dbReference type="ARBA" id="ARBA00022786"/>
    </source>
</evidence>
<evidence type="ECO:0000313" key="16">
    <source>
        <dbReference type="Proteomes" id="UP000834106"/>
    </source>
</evidence>
<dbReference type="PROSITE" id="PS00972">
    <property type="entry name" value="USP_1"/>
    <property type="match status" value="1"/>
</dbReference>
<evidence type="ECO:0000256" key="8">
    <source>
        <dbReference type="ARBA" id="ARBA00022801"/>
    </source>
</evidence>
<evidence type="ECO:0000256" key="4">
    <source>
        <dbReference type="ARBA" id="ARBA00022670"/>
    </source>
</evidence>
<evidence type="ECO:0000256" key="2">
    <source>
        <dbReference type="ARBA" id="ARBA00009085"/>
    </source>
</evidence>
<keyword evidence="9" id="KW-0788">Thiol protease</keyword>
<dbReference type="PROSITE" id="PS50865">
    <property type="entry name" value="ZF_MYND_2"/>
    <property type="match status" value="1"/>
</dbReference>
<evidence type="ECO:0000256" key="11">
    <source>
        <dbReference type="PROSITE-ProRule" id="PRU00134"/>
    </source>
</evidence>
<keyword evidence="6 11" id="KW-0863">Zinc-finger</keyword>
<dbReference type="SUPFAM" id="SSF54001">
    <property type="entry name" value="Cysteine proteinases"/>
    <property type="match status" value="1"/>
</dbReference>
<keyword evidence="10" id="KW-0862">Zinc</keyword>
<dbReference type="EMBL" id="OU503041">
    <property type="protein sequence ID" value="CAI9763464.1"/>
    <property type="molecule type" value="Genomic_DNA"/>
</dbReference>
<sequence>MSFTIPKLEDSHIIPSRRQIQISNSHFTVPPPPPPPVSPPSPPLHAKLVENPVLCIERKSVCQKWKNATAKREDILRLVTMASEEEAEIAKIIAVEEYKSSPLPPPLRLEKRYHCAVCLCPTTARCSQCKAVRYCSSTCQIIHWRKGHMVECRQATKLDASEGSDWSMPTASKNQFKMQVNEVNGCSDSPQSLNDSGSSRTSLPCISSFTTHSETSSDASIYEDLGSETPIRSDKVPSEVTNTDMCRTTSGSENIELPRSSSLDAIDSSVNKMLGSNKINKVQSINCSEAPSTCFIDEKTGDGAAVLEEFVPTATKLKNSCSSSMKKPFSSAEYWKNEAQLSKSEERISVSFRGSGDHQISTSEQRSLPFSMSTETESSNALPSEVESIPIMSQPASKGLKTSVWNLAQQFRAPKQSNSYTLGIWKDSIGKFNHKAVFSPRLFMQLYSCAGVELHPFGLVNLGNSCYANAVLQCLAFTRPISSYLLQGFHSKTCQKQDWCFVCEFEYLLLKGQKMKSPLSPIGVLSQLQKIGSNLSHGREEDAHEFLRCVVETMQSICLEEVGTADSLDEESTLVGLTFGGYLRSKIKCMKCSGRSEQCDRMMDLTVEIDGDIDTLGEALVQFTTSETLTGDNKYKCSRCKSYQKAKKKLTVLEAPNILTIILKRFRSGNLGKLDKLVQFPEVLNLAPFMSGTNDKCPVYSLYGLVVHLDIMNAAYGGHYISYVKDFQGDWFRVDDSRVIPVDLETVLSEQAYILLYSRHNPQVPSLPRESSVYDGKTKRNLENVSSSSSGKRRNSKTKLPTVQSTDFTIHYERSQRYPIWMTPNDFTGKHRFDTKGLRERNPFVDSSSDCSSILSMSDASSYSTDSTKDSSADDISGSMFGPSCTGLDWTDIVISTKQAMERLPVYTRTAEESR</sequence>
<reference evidence="15" key="1">
    <citation type="submission" date="2023-05" db="EMBL/GenBank/DDBJ databases">
        <authorList>
            <person name="Huff M."/>
        </authorList>
    </citation>
    <scope>NUCLEOTIDE SEQUENCE</scope>
</reference>
<keyword evidence="4" id="KW-0645">Protease</keyword>
<dbReference type="PANTHER" id="PTHR24006">
    <property type="entry name" value="UBIQUITIN CARBOXYL-TERMINAL HYDROLASE"/>
    <property type="match status" value="1"/>
</dbReference>
<dbReference type="Gene3D" id="3.90.70.10">
    <property type="entry name" value="Cysteine proteinases"/>
    <property type="match status" value="1"/>
</dbReference>
<dbReference type="PANTHER" id="PTHR24006:SF690">
    <property type="entry name" value="UBIQUITIN CARBOXYL-TERMINAL HYDROLASE 17"/>
    <property type="match status" value="1"/>
</dbReference>
<dbReference type="EC" id="3.4.19.12" evidence="3"/>
<keyword evidence="8" id="KW-0378">Hydrolase</keyword>
<feature type="compositionally biased region" description="Polar residues" evidence="12">
    <location>
        <begin position="358"/>
        <end position="376"/>
    </location>
</feature>
<evidence type="ECO:0000259" key="13">
    <source>
        <dbReference type="PROSITE" id="PS50235"/>
    </source>
</evidence>
<keyword evidence="16" id="KW-1185">Reference proteome</keyword>
<evidence type="ECO:0000256" key="12">
    <source>
        <dbReference type="SAM" id="MobiDB-lite"/>
    </source>
</evidence>
<organism evidence="15 16">
    <name type="scientific">Fraxinus pennsylvanica</name>
    <dbReference type="NCBI Taxonomy" id="56036"/>
    <lineage>
        <taxon>Eukaryota</taxon>
        <taxon>Viridiplantae</taxon>
        <taxon>Streptophyta</taxon>
        <taxon>Embryophyta</taxon>
        <taxon>Tracheophyta</taxon>
        <taxon>Spermatophyta</taxon>
        <taxon>Magnoliopsida</taxon>
        <taxon>eudicotyledons</taxon>
        <taxon>Gunneridae</taxon>
        <taxon>Pentapetalae</taxon>
        <taxon>asterids</taxon>
        <taxon>lamiids</taxon>
        <taxon>Lamiales</taxon>
        <taxon>Oleaceae</taxon>
        <taxon>Oleeae</taxon>
        <taxon>Fraxinus</taxon>
    </lineage>
</organism>
<dbReference type="Gene3D" id="6.10.140.2220">
    <property type="match status" value="1"/>
</dbReference>
<dbReference type="InterPro" id="IPR028889">
    <property type="entry name" value="USP"/>
</dbReference>
<gene>
    <name evidence="15" type="ORF">FPE_LOCUS10894</name>
</gene>
<dbReference type="GO" id="GO:0005634">
    <property type="term" value="C:nucleus"/>
    <property type="evidence" value="ECO:0007669"/>
    <property type="project" value="TreeGrafter"/>
</dbReference>
<evidence type="ECO:0000256" key="3">
    <source>
        <dbReference type="ARBA" id="ARBA00012759"/>
    </source>
</evidence>
<feature type="compositionally biased region" description="Polar residues" evidence="12">
    <location>
        <begin position="239"/>
        <end position="256"/>
    </location>
</feature>
<feature type="domain" description="USP" evidence="13">
    <location>
        <begin position="457"/>
        <end position="760"/>
    </location>
</feature>